<accession>A0AA96WJX1</accession>
<reference evidence="3" key="1">
    <citation type="submission" date="2020-05" db="EMBL/GenBank/DDBJ databases">
        <authorList>
            <person name="Zhu T."/>
            <person name="Keshari N."/>
            <person name="Lu X."/>
        </authorList>
    </citation>
    <scope>NUCLEOTIDE SEQUENCE</scope>
    <source>
        <strain evidence="3">NK1-12</strain>
    </source>
</reference>
<evidence type="ECO:0000259" key="2">
    <source>
        <dbReference type="Pfam" id="PF13392"/>
    </source>
</evidence>
<protein>
    <recommendedName>
        <fullName evidence="2">HNH nuclease domain-containing protein</fullName>
    </recommendedName>
</protein>
<dbReference type="EMBL" id="CP053586">
    <property type="protein sequence ID" value="WNZ26485.1"/>
    <property type="molecule type" value="Genomic_DNA"/>
</dbReference>
<dbReference type="InterPro" id="IPR044925">
    <property type="entry name" value="His-Me_finger_sf"/>
</dbReference>
<feature type="region of interest" description="Disordered" evidence="1">
    <location>
        <begin position="213"/>
        <end position="248"/>
    </location>
</feature>
<dbReference type="Gene3D" id="3.90.75.20">
    <property type="match status" value="1"/>
</dbReference>
<gene>
    <name evidence="3" type="ORF">HJG54_07590</name>
</gene>
<dbReference type="AlphaFoldDB" id="A0AA96WJX1"/>
<evidence type="ECO:0000313" key="3">
    <source>
        <dbReference type="EMBL" id="WNZ26485.1"/>
    </source>
</evidence>
<feature type="compositionally biased region" description="Polar residues" evidence="1">
    <location>
        <begin position="227"/>
        <end position="248"/>
    </location>
</feature>
<feature type="domain" description="HNH nuclease" evidence="2">
    <location>
        <begin position="57"/>
        <end position="99"/>
    </location>
</feature>
<sequence>MVSSRESNLRNLKKHAPQGQFDVFPSYKGGHTTTYGGYVWELCPGHPLANHWGYVAQHRLIGEDLLGRPLQKNEVVHHHDHNRTNNDPSNLAVMTREAHRSHHAKLVAEAMKSPIDRDELIKALEECGSIKGAARKLGVHHMTIRNRFPELLHPYKRITPTKLDHPRDIEIVLAAAPDPNIGLKDLMKTVRMSAATILRICERNGVEWVKKTRKGEQRKTYRGKPTSRMTTISHANNSEPESQQADPQ</sequence>
<proteinExistence type="predicted"/>
<evidence type="ECO:0000256" key="1">
    <source>
        <dbReference type="SAM" id="MobiDB-lite"/>
    </source>
</evidence>
<dbReference type="Pfam" id="PF13392">
    <property type="entry name" value="HNH_3"/>
    <property type="match status" value="1"/>
</dbReference>
<dbReference type="InterPro" id="IPR003615">
    <property type="entry name" value="HNH_nuc"/>
</dbReference>
<name>A0AA96WJX1_9CYAN</name>
<dbReference type="SUPFAM" id="SSF54060">
    <property type="entry name" value="His-Me finger endonucleases"/>
    <property type="match status" value="1"/>
</dbReference>
<organism evidence="3">
    <name type="scientific">Leptolyngbya sp. NK1-12</name>
    <dbReference type="NCBI Taxonomy" id="2547451"/>
    <lineage>
        <taxon>Bacteria</taxon>
        <taxon>Bacillati</taxon>
        <taxon>Cyanobacteriota</taxon>
        <taxon>Cyanophyceae</taxon>
        <taxon>Leptolyngbyales</taxon>
        <taxon>Leptolyngbyaceae</taxon>
        <taxon>Leptolyngbya group</taxon>
        <taxon>Leptolyngbya</taxon>
    </lineage>
</organism>
<dbReference type="RefSeq" id="WP_420717344.1">
    <property type="nucleotide sequence ID" value="NZ_CP053586.1"/>
</dbReference>